<dbReference type="GO" id="GO:0003887">
    <property type="term" value="F:DNA-directed DNA polymerase activity"/>
    <property type="evidence" value="ECO:0007669"/>
    <property type="project" value="InterPro"/>
</dbReference>
<dbReference type="AlphaFoldDB" id="A0A2U3QL83"/>
<dbReference type="InterPro" id="IPR004622">
    <property type="entry name" value="DNA_pol_HolB"/>
</dbReference>
<dbReference type="PANTHER" id="PTHR11669:SF8">
    <property type="entry name" value="DNA POLYMERASE III SUBUNIT DELTA"/>
    <property type="match status" value="1"/>
</dbReference>
<keyword evidence="3" id="KW-1185">Reference proteome</keyword>
<gene>
    <name evidence="2" type="ORF">NBG4_910004</name>
</gene>
<dbReference type="CDD" id="cd00009">
    <property type="entry name" value="AAA"/>
    <property type="match status" value="1"/>
</dbReference>
<evidence type="ECO:0000259" key="1">
    <source>
        <dbReference type="SMART" id="SM00382"/>
    </source>
</evidence>
<reference evidence="3" key="1">
    <citation type="submission" date="2018-03" db="EMBL/GenBank/DDBJ databases">
        <authorList>
            <person name="Zecchin S."/>
        </authorList>
    </citation>
    <scope>NUCLEOTIDE SEQUENCE [LARGE SCALE GENOMIC DNA]</scope>
</reference>
<protein>
    <submittedName>
        <fullName evidence="2">Putative DNA polymerase III, subunits gamma and tau</fullName>
    </submittedName>
</protein>
<accession>A0A2U3QL83</accession>
<evidence type="ECO:0000313" key="3">
    <source>
        <dbReference type="Proteomes" id="UP000245125"/>
    </source>
</evidence>
<dbReference type="Pfam" id="PF13177">
    <property type="entry name" value="DNA_pol3_delta2"/>
    <property type="match status" value="1"/>
</dbReference>
<dbReference type="NCBIfam" id="TIGR00678">
    <property type="entry name" value="holB"/>
    <property type="match status" value="1"/>
</dbReference>
<dbReference type="InterPro" id="IPR050238">
    <property type="entry name" value="DNA_Rep/Repair_Clamp_Loader"/>
</dbReference>
<dbReference type="Gene3D" id="3.40.50.300">
    <property type="entry name" value="P-loop containing nucleotide triphosphate hydrolases"/>
    <property type="match status" value="1"/>
</dbReference>
<dbReference type="SUPFAM" id="SSF52540">
    <property type="entry name" value="P-loop containing nucleoside triphosphate hydrolases"/>
    <property type="match status" value="1"/>
</dbReference>
<dbReference type="EMBL" id="OUUY01000143">
    <property type="protein sequence ID" value="SPQ02120.1"/>
    <property type="molecule type" value="Genomic_DNA"/>
</dbReference>
<dbReference type="InterPro" id="IPR003593">
    <property type="entry name" value="AAA+_ATPase"/>
</dbReference>
<dbReference type="SMART" id="SM00382">
    <property type="entry name" value="AAA"/>
    <property type="match status" value="1"/>
</dbReference>
<dbReference type="Proteomes" id="UP000245125">
    <property type="component" value="Unassembled WGS sequence"/>
</dbReference>
<dbReference type="InterPro" id="IPR027417">
    <property type="entry name" value="P-loop_NTPase"/>
</dbReference>
<feature type="domain" description="AAA+ ATPase" evidence="1">
    <location>
        <begin position="25"/>
        <end position="179"/>
    </location>
</feature>
<dbReference type="OrthoDB" id="9810148at2"/>
<dbReference type="GO" id="GO:0006261">
    <property type="term" value="P:DNA-templated DNA replication"/>
    <property type="evidence" value="ECO:0007669"/>
    <property type="project" value="TreeGrafter"/>
</dbReference>
<name>A0A2U3QL83_9BACT</name>
<organism evidence="2 3">
    <name type="scientific">Candidatus Sulfobium mesophilum</name>
    <dbReference type="NCBI Taxonomy" id="2016548"/>
    <lineage>
        <taxon>Bacteria</taxon>
        <taxon>Pseudomonadati</taxon>
        <taxon>Nitrospirota</taxon>
        <taxon>Nitrospiria</taxon>
        <taxon>Nitrospirales</taxon>
        <taxon>Nitrospiraceae</taxon>
        <taxon>Candidatus Sulfobium</taxon>
    </lineage>
</organism>
<dbReference type="GO" id="GO:0008408">
    <property type="term" value="F:3'-5' exonuclease activity"/>
    <property type="evidence" value="ECO:0007669"/>
    <property type="project" value="InterPro"/>
</dbReference>
<evidence type="ECO:0000313" key="2">
    <source>
        <dbReference type="EMBL" id="SPQ02120.1"/>
    </source>
</evidence>
<proteinExistence type="predicted"/>
<dbReference type="PANTHER" id="PTHR11669">
    <property type="entry name" value="REPLICATION FACTOR C / DNA POLYMERASE III GAMMA-TAU SUBUNIT"/>
    <property type="match status" value="1"/>
</dbReference>
<sequence>MSLKDIIGQEKAVRMLLGILIRQKVASSYLFCGETGIGKKTAAVDFAKALNCLNPQPAGPRITSDSPVDACEECESCSKIKAGVHPDFLLISPEERLIRIEEVRIIDDALSYKPFEGRKKTVIVDDAETMNISAANAFLKTLEEPPQDSVIILVSSRPDLLPETIRSRCSRINFFPLSKASCREVLAEKEKDAEKFSLAARLSMGRPGIALSSDLHEERKWVLNLLRGMLHAEKDGWSSRDEMQRWFDHALVLLRDMTVLKLTDDPRQLVNNDLEGYLTGLSKSVDVKVIIYIHQELSRIRRLLQFNLNKSITWNYTASMLRKGLVF</sequence>